<feature type="region of interest" description="HR2" evidence="23">
    <location>
        <begin position="364"/>
        <end position="427"/>
    </location>
</feature>
<dbReference type="SMR" id="A0A2U7PVP1"/>
<keyword evidence="22 23" id="KW-1160">Virus entry into host cell</keyword>
<dbReference type="HAMAP" id="MF_04084">
    <property type="entry name" value="ARENA_GPC"/>
    <property type="match status" value="1"/>
</dbReference>
<evidence type="ECO:0000256" key="15">
    <source>
        <dbReference type="ARBA" id="ARBA00022890"/>
    </source>
</evidence>
<evidence type="ECO:0000256" key="16">
    <source>
        <dbReference type="ARBA" id="ARBA00022989"/>
    </source>
</evidence>
<keyword evidence="11 23" id="KW-0862">Zinc</keyword>
<dbReference type="InterPro" id="IPR043015">
    <property type="entry name" value="Arena_glycoprot_zinc-bd"/>
</dbReference>
<feature type="region of interest" description="Fusion" evidence="23">
    <location>
        <begin position="254"/>
        <end position="290"/>
    </location>
</feature>
<feature type="glycosylation site" description="N-linked (GlcNAc...) asparagine; by host" evidence="23">
    <location>
        <position position="125"/>
    </location>
</feature>
<keyword evidence="21 23" id="KW-0449">Lipoprotein</keyword>
<dbReference type="GO" id="GO:0019062">
    <property type="term" value="P:virion attachment to host cell"/>
    <property type="evidence" value="ECO:0007669"/>
    <property type="project" value="UniProtKB-UniRule"/>
</dbReference>
<comment type="subunit">
    <molecule>Glycoprotein G1</molecule>
    <text evidence="23">Homotrimer; disulfide-linked. In pre-fusion state, G1 homotrimers bind G2 homotrimers via ionic interactions. Part of the GP complex (GP-C) together with glycoprotein G2 and the stable signal peptide. The GP-complex interacts with protein Z, which interacts with ribonucleocapsid; these interactions may induce virion budding.</text>
</comment>
<comment type="similarity">
    <text evidence="23 24">Belongs to the arenaviridae GPC protein family.</text>
</comment>
<evidence type="ECO:0000256" key="3">
    <source>
        <dbReference type="ARBA" id="ARBA00022511"/>
    </source>
</evidence>
<evidence type="ECO:0000256" key="25">
    <source>
        <dbReference type="SAM" id="Phobius"/>
    </source>
</evidence>
<feature type="chain" id="PRO_5023484998" description="Pre-glycoprotein polyprotein GP complex" evidence="23">
    <location>
        <begin position="2"/>
        <end position="489"/>
    </location>
</feature>
<evidence type="ECO:0000313" key="27">
    <source>
        <dbReference type="Proteomes" id="UP000289225"/>
    </source>
</evidence>
<comment type="domain">
    <molecule>Stable signal peptide</molecule>
    <text evidence="23">The N-terminus is localized at the extracellular side of the GP-C, with a part embedded in the membrane probably.</text>
</comment>
<keyword evidence="14 23" id="KW-0261">Viral envelope protein</keyword>
<feature type="lipid moiety-binding region" description="N-myristoyl glycine; by host" evidence="23">
    <location>
        <position position="2"/>
    </location>
</feature>
<evidence type="ECO:0000256" key="10">
    <source>
        <dbReference type="ARBA" id="ARBA00022812"/>
    </source>
</evidence>
<evidence type="ECO:0000256" key="8">
    <source>
        <dbReference type="ARBA" id="ARBA00022723"/>
    </source>
</evidence>
<keyword evidence="15 23" id="KW-1164">Virus endocytosis by host</keyword>
<feature type="glycosylation site" description="N-linked (GlcNAc...) asparagine; by host" evidence="23">
    <location>
        <position position="361"/>
    </location>
</feature>
<keyword evidence="8 23" id="KW-0479">Metal-binding</keyword>
<comment type="subcellular location">
    <molecule>Glycoprotein G1</molecule>
    <subcellularLocation>
        <location evidence="23">Virion membrane</location>
        <topology evidence="23">Peripheral membrane protein</topology>
    </subcellularLocation>
    <subcellularLocation>
        <location evidence="23">Host endoplasmic reticulum membrane</location>
        <topology evidence="23">Peripheral membrane protein</topology>
    </subcellularLocation>
    <subcellularLocation>
        <location evidence="23">Host Golgi apparatus membrane</location>
        <topology evidence="23">Peripheral membrane protein</topology>
    </subcellularLocation>
    <subcellularLocation>
        <location evidence="23">Host cell membrane</location>
        <topology evidence="23">Peripheral membrane protein</topology>
    </subcellularLocation>
</comment>
<dbReference type="GO" id="GO:0046872">
    <property type="term" value="F:metal ion binding"/>
    <property type="evidence" value="ECO:0007669"/>
    <property type="project" value="UniProtKB-KW"/>
</dbReference>
<keyword evidence="16 23" id="KW-1133">Transmembrane helix</keyword>
<protein>
    <recommendedName>
        <fullName evidence="23">Pre-glycoprotein polyprotein GP complex</fullName>
        <shortName evidence="23">Pre-GP-C</shortName>
    </recommendedName>
    <component>
        <recommendedName>
            <fullName evidence="23">Stable signal peptide</fullName>
            <shortName evidence="23">SSP</shortName>
        </recommendedName>
    </component>
    <component>
        <recommendedName>
            <fullName evidence="23">Glycoprotein G1</fullName>
            <shortName evidence="23">GP1</shortName>
        </recommendedName>
    </component>
    <component>
        <recommendedName>
            <fullName evidence="23">Glycoprotein G2</fullName>
            <shortName evidence="23">GP2</shortName>
        </recommendedName>
    </component>
</protein>
<feature type="glycosylation site" description="N-linked (GlcNAc...) asparagine; by host" evidence="23">
    <location>
        <position position="391"/>
    </location>
</feature>
<feature type="binding site" evidence="23">
    <location>
        <position position="473"/>
    </location>
    <ligand>
        <name>Zn(2+)</name>
        <dbReference type="ChEBI" id="CHEBI:29105"/>
        <label>1</label>
    </ligand>
</feature>
<feature type="binding site" evidence="23">
    <location>
        <position position="463"/>
    </location>
    <ligand>
        <name>Zn(2+)</name>
        <dbReference type="ChEBI" id="CHEBI:29105"/>
        <label>1</label>
    </ligand>
</feature>
<dbReference type="PIRSF" id="PIRSF004028">
    <property type="entry name" value="GPC_ArenaV"/>
    <property type="match status" value="1"/>
</dbReference>
<keyword evidence="1 23" id="KW-1168">Fusion of virus membrane with host membrane</keyword>
<name>A0A2U7PVP1_9VIRU</name>
<feature type="transmembrane region" description="Helical" evidence="25">
    <location>
        <begin position="431"/>
        <end position="448"/>
    </location>
</feature>
<feature type="binding site" evidence="23">
    <location>
        <position position="459"/>
    </location>
    <ligand>
        <name>Zn(2+)</name>
        <dbReference type="ChEBI" id="CHEBI:29105"/>
        <label>2</label>
    </ligand>
</feature>
<evidence type="ECO:0000256" key="19">
    <source>
        <dbReference type="ARBA" id="ARBA00023180"/>
    </source>
</evidence>
<evidence type="ECO:0000256" key="23">
    <source>
        <dbReference type="HAMAP-Rule" id="MF_04084"/>
    </source>
</evidence>
<feature type="disulfide bond" evidence="23">
    <location>
        <begin position="85"/>
        <end position="230"/>
    </location>
</feature>
<evidence type="ECO:0000256" key="24">
    <source>
        <dbReference type="PIRNR" id="PIRNR004028"/>
    </source>
</evidence>
<dbReference type="GO" id="GO:0044178">
    <property type="term" value="C:host cell Golgi membrane"/>
    <property type="evidence" value="ECO:0007669"/>
    <property type="project" value="UniProtKB-SubCell"/>
</dbReference>
<keyword evidence="18 23" id="KW-1015">Disulfide bond</keyword>
<dbReference type="GO" id="GO:0020002">
    <property type="term" value="C:host cell plasma membrane"/>
    <property type="evidence" value="ECO:0007669"/>
    <property type="project" value="UniProtKB-SubCell"/>
</dbReference>
<keyword evidence="2 23" id="KW-1170">Fusion of virus membrane with host endosomal membrane</keyword>
<sequence length="489" mass="56064">MGQLVSFFSEIPNIIHEAINIALITVSLIALLKGMVNLWKSGLFQLIVFLILAGKSCSFKIGRSTELQNITFNMLEVLKDHPTSCMVNQSFYYILENSNATWGLEVSVTDISLLMAEHDRPVMGNLSNCVHPSVRHGAKLTGLLEWVFRGLKYDFVNYPRPLCQKFNNTVNETRVQINMTDGVGSHGFKETIIQRLAVLFGSRLMFSNEQGNKVTKRYLLIRNVTWSGQCQGNHINSLHLMMANTGRAFGMRQLQGIFTWTITDAAGNDMPGGYCLERWMLVASDLRCFGNTALAKCNLNHDSEFCDMLKLFEFNKKAIETLNDNTKNKVNLLTHSINALISDNLLMKNRLKELLDTPYCNYTKFWYVNHTSTGTHSLPRCWMVKNNSYLNESEFRNDWILESDHLLSEMLNREYLERQGKTPITLVDLCFWSTLFFTTTLFLHLIGFPTHRHIRGESCPLPHRLNSRGGCRCGKYPDLKKPTTWHKRH</sequence>
<reference evidence="27" key="1">
    <citation type="submission" date="2017-06" db="EMBL/GenBank/DDBJ databases">
        <authorList>
            <person name="Fernandes J."/>
            <person name="Guterres A."/>
            <person name="de Oliveira R.C."/>
            <person name="de Lemos E.R.S."/>
        </authorList>
    </citation>
    <scope>NUCLEOTIDE SEQUENCE [LARGE SCALE GENOMIC DNA]</scope>
    <source>
        <strain evidence="27">LBCE 12071</strain>
    </source>
</reference>
<feature type="glycosylation site" description="N-linked (GlcNAc...) asparagine; by host" evidence="23">
    <location>
        <position position="178"/>
    </location>
</feature>
<evidence type="ECO:0000256" key="5">
    <source>
        <dbReference type="ARBA" id="ARBA00022595"/>
    </source>
</evidence>
<dbReference type="GO" id="GO:0039654">
    <property type="term" value="P:fusion of virus membrane with host endosome membrane"/>
    <property type="evidence" value="ECO:0007669"/>
    <property type="project" value="UniProtKB-UniRule"/>
</dbReference>
<feature type="binding site" evidence="23">
    <location>
        <position position="451"/>
    </location>
    <ligand>
        <name>Zn(2+)</name>
        <dbReference type="ChEBI" id="CHEBI:29105"/>
        <label>2</label>
    </ligand>
</feature>
<keyword evidence="4 23" id="KW-0945">Host-virus interaction</keyword>
<evidence type="ECO:0000313" key="26">
    <source>
        <dbReference type="EMBL" id="AUD40058.1"/>
    </source>
</evidence>
<feature type="site" description="Cleavage; by host MBTPS1" evidence="23">
    <location>
        <begin position="255"/>
        <end position="256"/>
    </location>
</feature>
<dbReference type="Gene3D" id="2.20.28.180">
    <property type="entry name" value="Arenavirus glycoprotein, zinc binding domain"/>
    <property type="match status" value="1"/>
</dbReference>
<gene>
    <name evidence="23" type="primary">GPC</name>
</gene>
<keyword evidence="17 23" id="KW-0472">Membrane</keyword>
<dbReference type="InterPro" id="IPR001535">
    <property type="entry name" value="Arena_glycoprot"/>
</dbReference>
<keyword evidence="13 23" id="KW-1043">Host membrane</keyword>
<dbReference type="GO" id="GO:0019065">
    <property type="term" value="P:receptor-mediated endocytosis of virus by host cell"/>
    <property type="evidence" value="ECO:0007669"/>
    <property type="project" value="UniProtKB-UniRule"/>
</dbReference>
<evidence type="ECO:0000256" key="17">
    <source>
        <dbReference type="ARBA" id="ARBA00023136"/>
    </source>
</evidence>
<keyword evidence="12 23" id="KW-0946">Virion</keyword>
<feature type="glycosylation site" description="N-linked (GlcNAc...) asparagine; by host" evidence="23">
    <location>
        <position position="223"/>
    </location>
</feature>
<comment type="function">
    <molecule>Glycoprotein G1</molecule>
    <text evidence="23">Forms the virion spikes together with glycoprotein G2. The glycoprotein spike trimers are connected to the underlying matrix. Interacts with the host receptor leading to virus endocytosis.</text>
</comment>
<feature type="glycosylation site" description="N-linked (GlcNAc...) asparagine; by host" evidence="23">
    <location>
        <position position="386"/>
    </location>
</feature>
<accession>A0A2U7PVP1</accession>
<dbReference type="Pfam" id="PF00798">
    <property type="entry name" value="Arena_glycoprot"/>
    <property type="match status" value="1"/>
</dbReference>
<comment type="PTM">
    <molecule>Pre-glycoprotein polyprotein GP complex</molecule>
    <text evidence="23">Specific enzymatic cleavages in vivo yield mature proteins. GP-C polyprotein is cleaved in the endoplasmic reticulum by the host protease MBTPS1. Only cleaved glycoprotein is incorporated into virions.</text>
</comment>
<keyword evidence="10 23" id="KW-1040">Host Golgi apparatus</keyword>
<evidence type="ECO:0000256" key="18">
    <source>
        <dbReference type="ARBA" id="ARBA00023157"/>
    </source>
</evidence>
<evidence type="ECO:0000256" key="1">
    <source>
        <dbReference type="ARBA" id="ARBA00022506"/>
    </source>
</evidence>
<evidence type="ECO:0000256" key="14">
    <source>
        <dbReference type="ARBA" id="ARBA00022879"/>
    </source>
</evidence>
<evidence type="ECO:0000256" key="6">
    <source>
        <dbReference type="ARBA" id="ARBA00022692"/>
    </source>
</evidence>
<comment type="subcellular location">
    <molecule>Stable signal peptide</molecule>
    <subcellularLocation>
        <location evidence="23">Virion membrane</location>
        <topology evidence="23">Single-pass type II membrane protein</topology>
    </subcellularLocation>
    <subcellularLocation>
        <location evidence="23">Host endoplasmic reticulum membrane</location>
        <topology evidence="23">Single-pass type II membrane protein</topology>
    </subcellularLocation>
    <subcellularLocation>
        <location evidence="23">Host Golgi apparatus membrane</location>
        <topology evidence="23">Single-pass type II membrane protein</topology>
    </subcellularLocation>
    <subcellularLocation>
        <location evidence="23">Host cell membrane</location>
        <topology evidence="23">Single-pass type II membrane protein</topology>
    </subcellularLocation>
</comment>
<dbReference type="EMBL" id="MF317490">
    <property type="protein sequence ID" value="AUD40058.1"/>
    <property type="molecule type" value="Genomic_RNA"/>
</dbReference>
<evidence type="ECO:0000256" key="20">
    <source>
        <dbReference type="ARBA" id="ARBA00023184"/>
    </source>
</evidence>
<feature type="binding site" evidence="23">
    <location>
        <position position="453"/>
    </location>
    <ligand>
        <name>Zn(2+)</name>
        <dbReference type="ChEBI" id="CHEBI:29105"/>
        <label>2</label>
    </ligand>
</feature>
<dbReference type="GO" id="GO:0019031">
    <property type="term" value="C:viral envelope"/>
    <property type="evidence" value="ECO:0007669"/>
    <property type="project" value="UniProtKB-UniRule"/>
</dbReference>
<comment type="function">
    <molecule>Glycoprotein G2</molecule>
    <text evidence="23">Forms the virion spikes together with glycoprotein G1. The glycoprotein spike trimers are connected to the underlying matrix. Class I viral fusion protein that directs fusion of viral and host endosomal membranes, leading to delivery of the nucleocapsid into the cytoplasm. Membrane fusion is mediated by irreversible conformational changes induced by acidification.</text>
</comment>
<feature type="site" description="Cleavage; by host signal peptidase" evidence="23">
    <location>
        <begin position="58"/>
        <end position="59"/>
    </location>
</feature>
<feature type="topological domain" description="Cytoplasmic" evidence="23">
    <location>
        <begin position="450"/>
        <end position="489"/>
    </location>
</feature>
<dbReference type="GO" id="GO:0016020">
    <property type="term" value="C:membrane"/>
    <property type="evidence" value="ECO:0007669"/>
    <property type="project" value="UniProtKB-UniRule"/>
</dbReference>
<feature type="chain" id="PRO_5023484997" description="Glycoprotein G2" evidence="23">
    <location>
        <begin position="256"/>
        <end position="489"/>
    </location>
</feature>
<proteinExistence type="inferred from homology"/>
<feature type="topological domain" description="Cytoplasmic" evidence="23">
    <location>
        <begin position="34"/>
        <end position="58"/>
    </location>
</feature>
<comment type="subcellular location">
    <molecule>Glycoprotein G2</molecule>
    <subcellularLocation>
        <location evidence="23">Virion membrane</location>
        <topology evidence="23">Single-pass membrane protein</topology>
    </subcellularLocation>
    <subcellularLocation>
        <location evidence="23">Host endoplasmic reticulum membrane</location>
        <topology evidence="23">Single-pass membrane protein</topology>
    </subcellularLocation>
    <subcellularLocation>
        <location evidence="23">Host Golgi apparatus membrane</location>
        <topology evidence="23">Single-pass membrane protein</topology>
    </subcellularLocation>
    <subcellularLocation>
        <location evidence="23">Host cell membrane</location>
        <topology evidence="23">Single-pass membrane protein</topology>
    </subcellularLocation>
    <text evidence="23">Binding to the stable signal peptide masks endogenous ER localization signals in the cytoplasmic domain of G2 to ensure that only the fully assembled, tripartite GP complex is transported for virion assembly.</text>
</comment>
<feature type="disulfide bond" evidence="23">
    <location>
        <begin position="297"/>
        <end position="306"/>
    </location>
</feature>
<dbReference type="Gene3D" id="6.10.140.1590">
    <property type="match status" value="1"/>
</dbReference>
<comment type="function">
    <molecule>Stable signal peptide</molecule>
    <text evidence="23">Functions as a cleaved signal peptide that is retained as the third component of the GP complex (GP-C). Helps to stabilize the spike complex in its native conformation. The SSP is required for efficient glycoprotein expression, post-translational maturation cleavage of G1 and G2, glycoprotein transport to the cell surface plasma membrane, formation of infectious virus particles, and acid pH-dependent glycoprotein-mediated cell fusion.</text>
</comment>
<dbReference type="GO" id="GO:0055036">
    <property type="term" value="C:virion membrane"/>
    <property type="evidence" value="ECO:0007669"/>
    <property type="project" value="UniProtKB-SubCell"/>
</dbReference>
<keyword evidence="19 23" id="KW-0325">Glycoprotein</keyword>
<feature type="topological domain" description="Extracellular" evidence="23">
    <location>
        <begin position="2"/>
        <end position="17"/>
    </location>
</feature>
<evidence type="ECO:0000256" key="13">
    <source>
        <dbReference type="ARBA" id="ARBA00022870"/>
    </source>
</evidence>
<organism evidence="26 27">
    <name type="scientific">Apore virus</name>
    <dbReference type="NCBI Taxonomy" id="2850049"/>
    <lineage>
        <taxon>Viruses</taxon>
        <taxon>Riboviria</taxon>
        <taxon>Orthornavirae</taxon>
        <taxon>Negarnaviricota</taxon>
        <taxon>Polyploviricotina</taxon>
        <taxon>Bunyaviricetes</taxon>
        <taxon>Hareavirales</taxon>
        <taxon>Arenaviridae</taxon>
        <taxon>Mammarenavirus</taxon>
        <taxon>Mammarenavirus aporeense</taxon>
    </lineage>
</organism>
<feature type="glycosylation site" description="N-linked (GlcNAc...) asparagine; by host" evidence="23">
    <location>
        <position position="369"/>
    </location>
</feature>
<feature type="chain" id="PRO_5023484999" description="Stable signal peptide" evidence="23">
    <location>
        <begin position="2"/>
        <end position="58"/>
    </location>
</feature>
<feature type="disulfide bond" evidence="23">
    <location>
        <begin position="360"/>
        <end position="381"/>
    </location>
</feature>
<evidence type="ECO:0000256" key="22">
    <source>
        <dbReference type="ARBA" id="ARBA00023296"/>
    </source>
</evidence>
<comment type="subunit">
    <molecule>Glycoprotein G2</molecule>
    <text evidence="23">Homotrimer. Interacts with the stable signal peptide. In pre-fusion state, G2 homotrimers bind G1 homotrimers via ionic interactions. Part of the GP complex (GP-C) together with glycoprotein G1 and the stable signal peptide. Acidification in the endosome triggers rearrangements, which ultimately leads to a 6 helix bundle formed by the two heptad repeat domains (HR1 and HR2) in post-fusion state. The GP-complex interacts with protein Z, which interacts with ribonucleocapsid; these interactions may induce virion budding.</text>
</comment>
<keyword evidence="20 23" id="KW-1038">Host endoplasmic reticulum</keyword>
<keyword evidence="5 23" id="KW-1162">Viral penetration into host cytoplasm</keyword>
<keyword evidence="6 23" id="KW-0812">Transmembrane</keyword>
<feature type="binding site" evidence="23">
    <location>
        <position position="471"/>
    </location>
    <ligand>
        <name>Zn(2+)</name>
        <dbReference type="ChEBI" id="CHEBI:29105"/>
        <label>1</label>
    </ligand>
</feature>
<feature type="region of interest" description="HR1" evidence="23">
    <location>
        <begin position="291"/>
        <end position="359"/>
    </location>
</feature>
<comment type="caution">
    <text evidence="23">Lacks conserved residue(s) required for the propagation of feature annotation.</text>
</comment>
<keyword evidence="7 23" id="KW-0519">Myristate</keyword>
<keyword evidence="3 23" id="KW-1032">Host cell membrane</keyword>
<comment type="subunit">
    <molecule>Stable signal peptide</molecule>
    <text evidence="23">Interacts with glycoprotein G2. Part of the GP complex (GP-C) together with glycoprotein G1 and glycoprotein G2. The GP-complex interacts with protein Z, which interacts with ribonucleocapsid; these interactions may induce virion budding.</text>
</comment>
<comment type="PTM">
    <molecule>Stable signal peptide</molecule>
    <text evidence="23">The SSP remains stably associated with the GP complex following cleavage by signal peptidase and plays crucial roles in the trafficking of GP through the secretory pathway.</text>
</comment>
<evidence type="ECO:0000256" key="2">
    <source>
        <dbReference type="ARBA" id="ARBA00022510"/>
    </source>
</evidence>
<feature type="initiator methionine" description="Removed; by host" evidence="23">
    <location>
        <position position="1"/>
    </location>
</feature>
<feature type="disulfide bond" evidence="23">
    <location>
        <begin position="275"/>
        <end position="288"/>
    </location>
</feature>
<comment type="PTM">
    <molecule>Stable signal peptide</molecule>
    <text evidence="23">Myristoylation is necessary for GP2-mediated fusion activity.</text>
</comment>
<comment type="domain">
    <molecule>Glycoprotein G2</molecule>
    <text evidence="23">Contains 1 fusion peptide at the N-terminus, 2 heptad repeats domains HR1 and HR2 and, at the C-terminus, a cytoplasmic domain that plays a role in ER location. Also contains a zinc-binding domain that allows SSP retention in the GPC complex by accepting a cysteine from SSP as the fourth ligand.</text>
</comment>
<evidence type="ECO:0000256" key="11">
    <source>
        <dbReference type="ARBA" id="ARBA00022833"/>
    </source>
</evidence>
<dbReference type="GO" id="GO:0044167">
    <property type="term" value="C:host cell endoplasmic reticulum membrane"/>
    <property type="evidence" value="ECO:0007669"/>
    <property type="project" value="UniProtKB-SubCell"/>
</dbReference>
<feature type="glycosylation site" description="N-linked (GlcNAc...) asparagine; by host" evidence="23">
    <location>
        <position position="88"/>
    </location>
</feature>
<evidence type="ECO:0000256" key="9">
    <source>
        <dbReference type="ARBA" id="ARBA00022804"/>
    </source>
</evidence>
<keyword evidence="9 23" id="KW-1161">Viral attachment to host cell</keyword>
<evidence type="ECO:0000256" key="21">
    <source>
        <dbReference type="ARBA" id="ARBA00023288"/>
    </source>
</evidence>
<evidence type="ECO:0000256" key="7">
    <source>
        <dbReference type="ARBA" id="ARBA00022707"/>
    </source>
</evidence>
<feature type="binding site" evidence="23">
    <location>
        <position position="57"/>
    </location>
    <ligand>
        <name>Zn(2+)</name>
        <dbReference type="ChEBI" id="CHEBI:29105"/>
        <label>1</label>
    </ligand>
</feature>
<evidence type="ECO:0000256" key="4">
    <source>
        <dbReference type="ARBA" id="ARBA00022581"/>
    </source>
</evidence>
<evidence type="ECO:0000256" key="12">
    <source>
        <dbReference type="ARBA" id="ARBA00022844"/>
    </source>
</evidence>
<dbReference type="Proteomes" id="UP000289225">
    <property type="component" value="Genome"/>
</dbReference>
<keyword evidence="27" id="KW-1185">Reference proteome</keyword>